<evidence type="ECO:0000256" key="1">
    <source>
        <dbReference type="SAM" id="MobiDB-lite"/>
    </source>
</evidence>
<feature type="region of interest" description="Disordered" evidence="1">
    <location>
        <begin position="191"/>
        <end position="216"/>
    </location>
</feature>
<comment type="caution">
    <text evidence="3">The sequence shown here is derived from an EMBL/GenBank/DDBJ whole genome shotgun (WGS) entry which is preliminary data.</text>
</comment>
<keyword evidence="4" id="KW-1185">Reference proteome</keyword>
<dbReference type="RefSeq" id="WP_006599081.1">
    <property type="nucleotide sequence ID" value="NZ_GL622359.1"/>
</dbReference>
<feature type="compositionally biased region" description="Basic residues" evidence="1">
    <location>
        <begin position="202"/>
        <end position="212"/>
    </location>
</feature>
<gene>
    <name evidence="3" type="ORF">HMP0721_1659</name>
</gene>
<dbReference type="eggNOG" id="ENOG50339FG">
    <property type="taxonomic scope" value="Bacteria"/>
</dbReference>
<dbReference type="EMBL" id="AEQN01000022">
    <property type="protein sequence ID" value="EFV01278.1"/>
    <property type="molecule type" value="Genomic_DNA"/>
</dbReference>
<name>E6MHV4_9FIRM</name>
<dbReference type="Proteomes" id="UP000004754">
    <property type="component" value="Unassembled WGS sequence"/>
</dbReference>
<dbReference type="OrthoDB" id="1747537at2"/>
<protein>
    <submittedName>
        <fullName evidence="3">Gram-positive signal peptide protein, YSIRK family</fullName>
    </submittedName>
</protein>
<keyword evidence="2" id="KW-0732">Signal</keyword>
<organism evidence="3 4">
    <name type="scientific">Pseudoramibacter alactolyticus ATCC 23263</name>
    <dbReference type="NCBI Taxonomy" id="887929"/>
    <lineage>
        <taxon>Bacteria</taxon>
        <taxon>Bacillati</taxon>
        <taxon>Bacillota</taxon>
        <taxon>Clostridia</taxon>
        <taxon>Eubacteriales</taxon>
        <taxon>Eubacteriaceae</taxon>
        <taxon>Pseudoramibacter</taxon>
    </lineage>
</organism>
<sequence>MREKTISIKMATAAIVSLVLGALLLIAPVSAADNRVPALSGEKSSVTVKFCYVDGSRSVPIAGAQMAIYQVASLQVRGGGAVYTATPAYASAGIQFEGMTAAASNRAAAKLAVLAKKQSPRAAASTDAGGQARFTGLDPGIYLVMQTGAEGAARGYEMLAPYLIMAPAVVQTDSGNSWQYQVVSLPKPDVVPKTAPPVNPPKPHRPPKSHRVKTGDAARTSLWVGTLLMAAAAALMAVDWRRQKAIDQRRTADN</sequence>
<dbReference type="AlphaFoldDB" id="E6MHV4"/>
<dbReference type="InterPro" id="IPR013783">
    <property type="entry name" value="Ig-like_fold"/>
</dbReference>
<dbReference type="Gene3D" id="2.60.40.10">
    <property type="entry name" value="Immunoglobulins"/>
    <property type="match status" value="1"/>
</dbReference>
<evidence type="ECO:0000256" key="2">
    <source>
        <dbReference type="SAM" id="SignalP"/>
    </source>
</evidence>
<proteinExistence type="predicted"/>
<feature type="chain" id="PRO_5003208149" evidence="2">
    <location>
        <begin position="32"/>
        <end position="254"/>
    </location>
</feature>
<evidence type="ECO:0000313" key="4">
    <source>
        <dbReference type="Proteomes" id="UP000004754"/>
    </source>
</evidence>
<accession>E6MHV4</accession>
<dbReference type="HOGENOM" id="CLU_1213312_0_0_9"/>
<dbReference type="STRING" id="887929.HMP0721_1659"/>
<feature type="signal peptide" evidence="2">
    <location>
        <begin position="1"/>
        <end position="31"/>
    </location>
</feature>
<reference evidence="3 4" key="1">
    <citation type="submission" date="2010-12" db="EMBL/GenBank/DDBJ databases">
        <authorList>
            <person name="Muzny D."/>
            <person name="Qin X."/>
            <person name="Deng J."/>
            <person name="Jiang H."/>
            <person name="Liu Y."/>
            <person name="Qu J."/>
            <person name="Song X.-Z."/>
            <person name="Zhang L."/>
            <person name="Thornton R."/>
            <person name="Coyle M."/>
            <person name="Francisco L."/>
            <person name="Jackson L."/>
            <person name="Javaid M."/>
            <person name="Korchina V."/>
            <person name="Kovar C."/>
            <person name="Mata R."/>
            <person name="Mathew T."/>
            <person name="Ngo R."/>
            <person name="Nguyen L."/>
            <person name="Nguyen N."/>
            <person name="Okwuonu G."/>
            <person name="Ongeri F."/>
            <person name="Pham C."/>
            <person name="Simmons D."/>
            <person name="Wilczek-Boney K."/>
            <person name="Hale W."/>
            <person name="Jakkamsetti A."/>
            <person name="Pham P."/>
            <person name="Ruth R."/>
            <person name="San Lucas F."/>
            <person name="Warren J."/>
            <person name="Zhang J."/>
            <person name="Zhao Z."/>
            <person name="Zhou C."/>
            <person name="Zhu D."/>
            <person name="Lee S."/>
            <person name="Bess C."/>
            <person name="Blankenburg K."/>
            <person name="Forbes L."/>
            <person name="Fu Q."/>
            <person name="Gubbala S."/>
            <person name="Hirani K."/>
            <person name="Jayaseelan J.C."/>
            <person name="Lara F."/>
            <person name="Munidasa M."/>
            <person name="Palculict T."/>
            <person name="Patil S."/>
            <person name="Pu L.-L."/>
            <person name="Saada N."/>
            <person name="Tang L."/>
            <person name="Weissenberger G."/>
            <person name="Zhu Y."/>
            <person name="Hemphill L."/>
            <person name="Shang Y."/>
            <person name="Youmans B."/>
            <person name="Ayvaz T."/>
            <person name="Ross M."/>
            <person name="Santibanez J."/>
            <person name="Aqrawi P."/>
            <person name="Gross S."/>
            <person name="Joshi V."/>
            <person name="Fowler G."/>
            <person name="Nazareth L."/>
            <person name="Reid J."/>
            <person name="Worley K."/>
            <person name="Petrosino J."/>
            <person name="Highlander S."/>
            <person name="Gibbs R."/>
        </authorList>
    </citation>
    <scope>NUCLEOTIDE SEQUENCE [LARGE SCALE GENOMIC DNA]</scope>
    <source>
        <strain evidence="3 4">ATCC 23263</strain>
    </source>
</reference>
<evidence type="ECO:0000313" key="3">
    <source>
        <dbReference type="EMBL" id="EFV01278.1"/>
    </source>
</evidence>